<sequence>MTEIHKFESKIYASEVGKGGAYVIFPYDVKALYNVGRIKVSATFDGEPYEGSIVNMGIKNEDSTICYILGIRKDIRQKIGKDIGDIVKVTVVKTSG</sequence>
<dbReference type="InterPro" id="IPR015018">
    <property type="entry name" value="DUF1905"/>
</dbReference>
<evidence type="ECO:0008006" key="3">
    <source>
        <dbReference type="Google" id="ProtNLM"/>
    </source>
</evidence>
<evidence type="ECO:0000313" key="2">
    <source>
        <dbReference type="Proteomes" id="UP000195024"/>
    </source>
</evidence>
<dbReference type="Gene3D" id="2.40.30.100">
    <property type="entry name" value="AF2212/PG0164-like"/>
    <property type="match status" value="1"/>
</dbReference>
<dbReference type="RefSeq" id="WP_074800402.1">
    <property type="nucleotide sequence ID" value="NZ_FOUC01000011.1"/>
</dbReference>
<reference evidence="1 2" key="1">
    <citation type="submission" date="2017-05" db="EMBL/GenBank/DDBJ databases">
        <title>The Genome Sequence of Enterococcus mundtii 6B1_DIV0119.</title>
        <authorList>
            <consortium name="The Broad Institute Genomics Platform"/>
            <consortium name="The Broad Institute Genomic Center for Infectious Diseases"/>
            <person name="Earl A."/>
            <person name="Manson A."/>
            <person name="Schwartman J."/>
            <person name="Gilmore M."/>
            <person name="Abouelleil A."/>
            <person name="Cao P."/>
            <person name="Chapman S."/>
            <person name="Cusick C."/>
            <person name="Shea T."/>
            <person name="Young S."/>
            <person name="Neafsey D."/>
            <person name="Nusbaum C."/>
            <person name="Birren B."/>
        </authorList>
    </citation>
    <scope>NUCLEOTIDE SEQUENCE [LARGE SCALE GENOMIC DNA]</scope>
    <source>
        <strain evidence="1 2">6B1_DIV0119</strain>
    </source>
</reference>
<protein>
    <recommendedName>
        <fullName evidence="3">DUF1905 domain-containing protein</fullName>
    </recommendedName>
</protein>
<dbReference type="Pfam" id="PF08922">
    <property type="entry name" value="DUF1905"/>
    <property type="match status" value="1"/>
</dbReference>
<organism evidence="1 2">
    <name type="scientific">Enterococcus mundtii</name>
    <dbReference type="NCBI Taxonomy" id="53346"/>
    <lineage>
        <taxon>Bacteria</taxon>
        <taxon>Bacillati</taxon>
        <taxon>Bacillota</taxon>
        <taxon>Bacilli</taxon>
        <taxon>Lactobacillales</taxon>
        <taxon>Enterococcaceae</taxon>
        <taxon>Enterococcus</taxon>
    </lineage>
</organism>
<evidence type="ECO:0000313" key="1">
    <source>
        <dbReference type="EMBL" id="OTP25592.1"/>
    </source>
</evidence>
<proteinExistence type="predicted"/>
<gene>
    <name evidence="1" type="ORF">A5802_002745</name>
</gene>
<accession>A0A1I4NB90</accession>
<dbReference type="InterPro" id="IPR037079">
    <property type="entry name" value="AF2212/PG0164-like_sf"/>
</dbReference>
<dbReference type="SUPFAM" id="SSF141694">
    <property type="entry name" value="AF2212/PG0164-like"/>
    <property type="match status" value="1"/>
</dbReference>
<dbReference type="EMBL" id="NGMS01000002">
    <property type="protein sequence ID" value="OTP25592.1"/>
    <property type="molecule type" value="Genomic_DNA"/>
</dbReference>
<dbReference type="Proteomes" id="UP000195024">
    <property type="component" value="Unassembled WGS sequence"/>
</dbReference>
<name>A0A1I4NB90_ENTMU</name>
<comment type="caution">
    <text evidence="1">The sequence shown here is derived from an EMBL/GenBank/DDBJ whole genome shotgun (WGS) entry which is preliminary data.</text>
</comment>
<dbReference type="AlphaFoldDB" id="A0A1I4NB90"/>